<sequence length="63" mass="6810">MTVNLIPNHHGPALIQAALPPSYPQNLMILGKLYSRPENPLAIFAGLSLYGNLSSGKPSHMEK</sequence>
<name>A0ABM7ZDM3_9BACT</name>
<protein>
    <submittedName>
        <fullName evidence="1">Uncharacterized protein</fullName>
    </submittedName>
</protein>
<accession>A0ABM7ZDM3</accession>
<evidence type="ECO:0000313" key="2">
    <source>
        <dbReference type="Proteomes" id="UP001062263"/>
    </source>
</evidence>
<gene>
    <name evidence="1" type="ORF">Abiwalacus_03850</name>
</gene>
<evidence type="ECO:0000313" key="1">
    <source>
        <dbReference type="EMBL" id="BDL42811.1"/>
    </source>
</evidence>
<dbReference type="Proteomes" id="UP001062263">
    <property type="component" value="Chromosome"/>
</dbReference>
<keyword evidence="2" id="KW-1185">Reference proteome</keyword>
<reference evidence="1" key="1">
    <citation type="submission" date="2022-06" db="EMBL/GenBank/DDBJ databases">
        <title>Akkermansia biwalacus sp. nov., an anaerobic mucin-degrading bacterium isolated from human intestine.</title>
        <authorList>
            <person name="Kobayashi Y."/>
            <person name="Inoue S."/>
            <person name="Kawahara T."/>
            <person name="Kohda N."/>
        </authorList>
    </citation>
    <scope>NUCLEOTIDE SEQUENCE</scope>
    <source>
        <strain evidence="1">WON2089</strain>
    </source>
</reference>
<organism evidence="1 2">
    <name type="scientific">Akkermansia biwaensis</name>
    <dbReference type="NCBI Taxonomy" id="2946555"/>
    <lineage>
        <taxon>Bacteria</taxon>
        <taxon>Pseudomonadati</taxon>
        <taxon>Verrucomicrobiota</taxon>
        <taxon>Verrucomicrobiia</taxon>
        <taxon>Verrucomicrobiales</taxon>
        <taxon>Akkermansiaceae</taxon>
        <taxon>Akkermansia</taxon>
    </lineage>
</organism>
<proteinExistence type="predicted"/>
<dbReference type="EMBL" id="AP025943">
    <property type="protein sequence ID" value="BDL42811.1"/>
    <property type="molecule type" value="Genomic_DNA"/>
</dbReference>